<evidence type="ECO:0000259" key="1">
    <source>
        <dbReference type="Pfam" id="PF12724"/>
    </source>
</evidence>
<evidence type="ECO:0000313" key="3">
    <source>
        <dbReference type="Proteomes" id="UP000042997"/>
    </source>
</evidence>
<reference evidence="2 3" key="1">
    <citation type="journal article" date="2014" name="Genome Announc.">
        <title>Draft Genome Sequence of Propane- and Butane-Oxidizing Actinobacterium Rhodococcus ruber IEGM 231.</title>
        <authorList>
            <person name="Ivshina I.B."/>
            <person name="Kuyukina M.S."/>
            <person name="Krivoruchko A.V."/>
            <person name="Barbe V."/>
            <person name="Fischer C."/>
        </authorList>
    </citation>
    <scope>NUCLEOTIDE SEQUENCE [LARGE SCALE GENOMIC DNA]</scope>
</reference>
<accession>A0A098BUN2</accession>
<name>A0A098BUN2_9NOCA</name>
<dbReference type="Proteomes" id="UP000042997">
    <property type="component" value="Unassembled WGS sequence"/>
</dbReference>
<dbReference type="SUPFAM" id="SSF52218">
    <property type="entry name" value="Flavoproteins"/>
    <property type="match status" value="1"/>
</dbReference>
<dbReference type="AlphaFoldDB" id="A0A098BUN2"/>
<proteinExistence type="predicted"/>
<protein>
    <recommendedName>
        <fullName evidence="1">Flavodoxin domain-containing protein</fullName>
    </recommendedName>
</protein>
<dbReference type="InterPro" id="IPR029039">
    <property type="entry name" value="Flavoprotein-like_sf"/>
</dbReference>
<dbReference type="eggNOG" id="COG4635">
    <property type="taxonomic scope" value="Bacteria"/>
</dbReference>
<evidence type="ECO:0000313" key="2">
    <source>
        <dbReference type="EMBL" id="CDZ92444.1"/>
    </source>
</evidence>
<feature type="domain" description="Flavodoxin" evidence="1">
    <location>
        <begin position="4"/>
        <end position="132"/>
    </location>
</feature>
<dbReference type="InterPro" id="IPR026816">
    <property type="entry name" value="Flavodoxin_dom"/>
</dbReference>
<sequence length="176" mass="19069">MKVLVAYTTAYGATRGVAERIAQRLTEAGHEADLHDLAEPVDPSAHAAVVLGSSVHNGQWLAPAARFADLHRAHLAGKPAWLFSVQTIGATSAMISGRLAGWVRPKMKEPKVAATLRATATVREYRAFAGAIEPEQWPGIVGRVVFRLAGGRYGDHRDWADIDAFAARIIRNIDRP</sequence>
<organism evidence="2 3">
    <name type="scientific">Rhodococcus ruber</name>
    <dbReference type="NCBI Taxonomy" id="1830"/>
    <lineage>
        <taxon>Bacteria</taxon>
        <taxon>Bacillati</taxon>
        <taxon>Actinomycetota</taxon>
        <taxon>Actinomycetes</taxon>
        <taxon>Mycobacteriales</taxon>
        <taxon>Nocardiaceae</taxon>
        <taxon>Rhodococcus</taxon>
    </lineage>
</organism>
<dbReference type="Pfam" id="PF12724">
    <property type="entry name" value="Flavodoxin_5"/>
    <property type="match status" value="1"/>
</dbReference>
<dbReference type="OrthoDB" id="129384at2"/>
<dbReference type="EMBL" id="CCSD01000111">
    <property type="protein sequence ID" value="CDZ92444.1"/>
    <property type="molecule type" value="Genomic_DNA"/>
</dbReference>
<dbReference type="RefSeq" id="WP_017681874.1">
    <property type="nucleotide sequence ID" value="NZ_CP029146.1"/>
</dbReference>
<dbReference type="Gene3D" id="3.40.50.360">
    <property type="match status" value="1"/>
</dbReference>
<gene>
    <name evidence="2" type="ORF">RHRU231_950094</name>
</gene>